<feature type="chain" id="PRO_5030081781" description="catechol O-methyltransferase" evidence="10">
    <location>
        <begin position="26"/>
        <end position="299"/>
    </location>
</feature>
<sequence>MQMCSYCTVCLCFIYLSLIPQCTVSLMSMFSSDCRMSLTLLYSFTGGAALLYALYRWVIPAVVQYHGGLALMWHDVIVERIMNTLTQSTRPQRLLSAVQKNATRGNPRSVVRAIDEFCRHKEWAMNVGDEKGCILDSIVSEVNPVTVLELGTYCGYSTVRIASLLPPNAKLITLEFNPDFAAIARQVIAWAGLQDKVQLVEGSSGDWIPKIQEQFGINTFDLVFLDHWKDRYLPDTKLMEKCGLLRKGSVLVADNVICPGTPDYLEYVRSSPCYKSQYFISHLEYTKAEDGLEKSVFLG</sequence>
<evidence type="ECO:0000256" key="4">
    <source>
        <dbReference type="ARBA" id="ARBA00022691"/>
    </source>
</evidence>
<dbReference type="GO" id="GO:0016206">
    <property type="term" value="F:catechol O-methyltransferase activity"/>
    <property type="evidence" value="ECO:0007669"/>
    <property type="project" value="UniProtKB-EC"/>
</dbReference>
<feature type="signal peptide" evidence="10">
    <location>
        <begin position="1"/>
        <end position="25"/>
    </location>
</feature>
<keyword evidence="2" id="KW-0489">Methyltransferase</keyword>
<reference evidence="11" key="2">
    <citation type="submission" date="2025-09" db="UniProtKB">
        <authorList>
            <consortium name="Ensembl"/>
        </authorList>
    </citation>
    <scope>IDENTIFICATION</scope>
</reference>
<keyword evidence="9" id="KW-1133">Transmembrane helix</keyword>
<keyword evidence="3" id="KW-0808">Transferase</keyword>
<evidence type="ECO:0000313" key="12">
    <source>
        <dbReference type="Proteomes" id="UP000261640"/>
    </source>
</evidence>
<dbReference type="InterPro" id="IPR029063">
    <property type="entry name" value="SAM-dependent_MTases_sf"/>
</dbReference>
<keyword evidence="5" id="KW-0531">Neurotransmitter degradation</keyword>
<dbReference type="Pfam" id="PF01596">
    <property type="entry name" value="Methyltransf_3"/>
    <property type="match status" value="1"/>
</dbReference>
<evidence type="ECO:0000256" key="10">
    <source>
        <dbReference type="SAM" id="SignalP"/>
    </source>
</evidence>
<dbReference type="InParanoid" id="A0A3Q3NDZ4"/>
<dbReference type="SUPFAM" id="SSF53335">
    <property type="entry name" value="S-adenosyl-L-methionine-dependent methyltransferases"/>
    <property type="match status" value="1"/>
</dbReference>
<dbReference type="InterPro" id="IPR002935">
    <property type="entry name" value="SAM_O-MeTrfase"/>
</dbReference>
<dbReference type="PANTHER" id="PTHR43836:SF10">
    <property type="entry name" value="CATECHOL O-METHYLTRANSFERASE B"/>
    <property type="match status" value="1"/>
</dbReference>
<dbReference type="CDD" id="cd02440">
    <property type="entry name" value="AdoMet_MTases"/>
    <property type="match status" value="1"/>
</dbReference>
<dbReference type="GO" id="GO:0042424">
    <property type="term" value="P:catecholamine catabolic process"/>
    <property type="evidence" value="ECO:0007669"/>
    <property type="project" value="TreeGrafter"/>
</dbReference>
<evidence type="ECO:0000256" key="1">
    <source>
        <dbReference type="ARBA" id="ARBA00012880"/>
    </source>
</evidence>
<dbReference type="GeneTree" id="ENSGT00940000155317"/>
<dbReference type="Gene3D" id="3.40.50.150">
    <property type="entry name" value="Vaccinia Virus protein VP39"/>
    <property type="match status" value="1"/>
</dbReference>
<keyword evidence="4" id="KW-0949">S-adenosyl-L-methionine</keyword>
<dbReference type="Ensembl" id="ENSMAMT00000035671.2">
    <property type="protein sequence ID" value="ENSMAMP00000034777.2"/>
    <property type="gene ID" value="ENSMAMG00000023349.2"/>
</dbReference>
<dbReference type="AlphaFoldDB" id="A0A3Q3NDZ4"/>
<keyword evidence="9" id="KW-0472">Membrane</keyword>
<evidence type="ECO:0000256" key="5">
    <source>
        <dbReference type="ARBA" id="ARBA00022867"/>
    </source>
</evidence>
<keyword evidence="12" id="KW-1185">Reference proteome</keyword>
<accession>A0A3Q3NDZ4</accession>
<dbReference type="PROSITE" id="PS51682">
    <property type="entry name" value="SAM_OMT_I"/>
    <property type="match status" value="1"/>
</dbReference>
<dbReference type="FunCoup" id="A0A3Q3NDZ4">
    <property type="interactions" value="566"/>
</dbReference>
<name>A0A3Q3NDZ4_9TELE</name>
<evidence type="ECO:0000256" key="8">
    <source>
        <dbReference type="ARBA" id="ARBA00051279"/>
    </source>
</evidence>
<evidence type="ECO:0000256" key="2">
    <source>
        <dbReference type="ARBA" id="ARBA00022603"/>
    </source>
</evidence>
<keyword evidence="6" id="KW-0128">Catecholamine metabolism</keyword>
<keyword evidence="10" id="KW-0732">Signal</keyword>
<reference evidence="11" key="1">
    <citation type="submission" date="2025-08" db="UniProtKB">
        <authorList>
            <consortium name="Ensembl"/>
        </authorList>
    </citation>
    <scope>IDENTIFICATION</scope>
</reference>
<evidence type="ECO:0000256" key="9">
    <source>
        <dbReference type="SAM" id="Phobius"/>
    </source>
</evidence>
<evidence type="ECO:0000313" key="11">
    <source>
        <dbReference type="Ensembl" id="ENSMAMP00000034777.2"/>
    </source>
</evidence>
<comment type="catalytic activity">
    <reaction evidence="8">
        <text>a catechol + S-adenosyl-L-methionine = a guaiacol + S-adenosyl-L-homocysteine + H(+)</text>
        <dbReference type="Rhea" id="RHEA:17877"/>
        <dbReference type="ChEBI" id="CHEBI:15378"/>
        <dbReference type="ChEBI" id="CHEBI:33566"/>
        <dbReference type="ChEBI" id="CHEBI:57856"/>
        <dbReference type="ChEBI" id="CHEBI:59789"/>
        <dbReference type="ChEBI" id="CHEBI:134251"/>
        <dbReference type="EC" id="2.1.1.6"/>
    </reaction>
</comment>
<evidence type="ECO:0000256" key="7">
    <source>
        <dbReference type="ARBA" id="ARBA00023453"/>
    </source>
</evidence>
<organism evidence="11 12">
    <name type="scientific">Mastacembelus armatus</name>
    <name type="common">zig-zag eel</name>
    <dbReference type="NCBI Taxonomy" id="205130"/>
    <lineage>
        <taxon>Eukaryota</taxon>
        <taxon>Metazoa</taxon>
        <taxon>Chordata</taxon>
        <taxon>Craniata</taxon>
        <taxon>Vertebrata</taxon>
        <taxon>Euteleostomi</taxon>
        <taxon>Actinopterygii</taxon>
        <taxon>Neopterygii</taxon>
        <taxon>Teleostei</taxon>
        <taxon>Neoteleostei</taxon>
        <taxon>Acanthomorphata</taxon>
        <taxon>Anabantaria</taxon>
        <taxon>Synbranchiformes</taxon>
        <taxon>Mastacembelidae</taxon>
        <taxon>Mastacembelus</taxon>
    </lineage>
</organism>
<dbReference type="FunFam" id="3.40.50.150:FF:000054">
    <property type="entry name" value="Catechol O-methyltransferase"/>
    <property type="match status" value="1"/>
</dbReference>
<comment type="similarity">
    <text evidence="7">Belongs to the class I-like SAM-binding methyltransferase superfamily. Cation-dependent O-methyltransferase family.</text>
</comment>
<proteinExistence type="inferred from homology"/>
<dbReference type="Proteomes" id="UP000261640">
    <property type="component" value="Unplaced"/>
</dbReference>
<evidence type="ECO:0000256" key="3">
    <source>
        <dbReference type="ARBA" id="ARBA00022679"/>
    </source>
</evidence>
<feature type="transmembrane region" description="Helical" evidence="9">
    <location>
        <begin position="36"/>
        <end position="55"/>
    </location>
</feature>
<evidence type="ECO:0000256" key="6">
    <source>
        <dbReference type="ARBA" id="ARBA00022939"/>
    </source>
</evidence>
<dbReference type="GO" id="GO:0042417">
    <property type="term" value="P:dopamine metabolic process"/>
    <property type="evidence" value="ECO:0007669"/>
    <property type="project" value="TreeGrafter"/>
</dbReference>
<keyword evidence="9" id="KW-0812">Transmembrane</keyword>
<dbReference type="GO" id="GO:0032259">
    <property type="term" value="P:methylation"/>
    <property type="evidence" value="ECO:0007669"/>
    <property type="project" value="UniProtKB-KW"/>
</dbReference>
<dbReference type="PANTHER" id="PTHR43836">
    <property type="entry name" value="CATECHOL O-METHYLTRANSFERASE 1-RELATED"/>
    <property type="match status" value="1"/>
</dbReference>
<protein>
    <recommendedName>
        <fullName evidence="1">catechol O-methyltransferase</fullName>
        <ecNumber evidence="1">2.1.1.6</ecNumber>
    </recommendedName>
</protein>
<dbReference type="EC" id="2.1.1.6" evidence="1"/>
<dbReference type="GO" id="GO:0032502">
    <property type="term" value="P:developmental process"/>
    <property type="evidence" value="ECO:0007669"/>
    <property type="project" value="TreeGrafter"/>
</dbReference>